<sequence length="71" mass="8052">MPDDLPRLLLGPTRSGKARAKSSHHFHGFMRVPLRQGMRIDGTKSWRSSGQDETPTNTRSSLELPKEEMMC</sequence>
<dbReference type="EMBL" id="CAJVCH010127596">
    <property type="protein sequence ID" value="CAG7725853.1"/>
    <property type="molecule type" value="Genomic_DNA"/>
</dbReference>
<feature type="compositionally biased region" description="Basic residues" evidence="1">
    <location>
        <begin position="16"/>
        <end position="28"/>
    </location>
</feature>
<protein>
    <submittedName>
        <fullName evidence="2">Uncharacterized protein</fullName>
    </submittedName>
</protein>
<comment type="caution">
    <text evidence="2">The sequence shown here is derived from an EMBL/GenBank/DDBJ whole genome shotgun (WGS) entry which is preliminary data.</text>
</comment>
<evidence type="ECO:0000313" key="2">
    <source>
        <dbReference type="EMBL" id="CAG7725853.1"/>
    </source>
</evidence>
<feature type="compositionally biased region" description="Polar residues" evidence="1">
    <location>
        <begin position="45"/>
        <end position="61"/>
    </location>
</feature>
<proteinExistence type="predicted"/>
<accession>A0A8J2P055</accession>
<reference evidence="2" key="1">
    <citation type="submission" date="2021-06" db="EMBL/GenBank/DDBJ databases">
        <authorList>
            <person name="Hodson N. C."/>
            <person name="Mongue J. A."/>
            <person name="Jaron S. K."/>
        </authorList>
    </citation>
    <scope>NUCLEOTIDE SEQUENCE</scope>
</reference>
<evidence type="ECO:0000313" key="3">
    <source>
        <dbReference type="Proteomes" id="UP000708208"/>
    </source>
</evidence>
<keyword evidence="3" id="KW-1185">Reference proteome</keyword>
<name>A0A8J2P055_9HEXA</name>
<organism evidence="2 3">
    <name type="scientific">Allacma fusca</name>
    <dbReference type="NCBI Taxonomy" id="39272"/>
    <lineage>
        <taxon>Eukaryota</taxon>
        <taxon>Metazoa</taxon>
        <taxon>Ecdysozoa</taxon>
        <taxon>Arthropoda</taxon>
        <taxon>Hexapoda</taxon>
        <taxon>Collembola</taxon>
        <taxon>Symphypleona</taxon>
        <taxon>Sminthuridae</taxon>
        <taxon>Allacma</taxon>
    </lineage>
</organism>
<evidence type="ECO:0000256" key="1">
    <source>
        <dbReference type="SAM" id="MobiDB-lite"/>
    </source>
</evidence>
<gene>
    <name evidence="2" type="ORF">AFUS01_LOCUS14794</name>
</gene>
<dbReference type="Proteomes" id="UP000708208">
    <property type="component" value="Unassembled WGS sequence"/>
</dbReference>
<feature type="region of interest" description="Disordered" evidence="1">
    <location>
        <begin position="1"/>
        <end position="71"/>
    </location>
</feature>
<dbReference type="AlphaFoldDB" id="A0A8J2P055"/>